<keyword evidence="7 10" id="KW-0249">Electron transport</keyword>
<comment type="caution">
    <text evidence="10">Lacks conserved residue(s) required for the propagation of feature annotation.</text>
</comment>
<reference evidence="11" key="2">
    <citation type="journal article" date="2021" name="PeerJ">
        <title>Extensive microbial diversity within the chicken gut microbiome revealed by metagenomics and culture.</title>
        <authorList>
            <person name="Gilroy R."/>
            <person name="Ravi A."/>
            <person name="Getino M."/>
            <person name="Pursley I."/>
            <person name="Horton D.L."/>
            <person name="Alikhan N.F."/>
            <person name="Baker D."/>
            <person name="Gharbi K."/>
            <person name="Hall N."/>
            <person name="Watson M."/>
            <person name="Adriaenssens E.M."/>
            <person name="Foster-Nyarko E."/>
            <person name="Jarju S."/>
            <person name="Secka A."/>
            <person name="Antonio M."/>
            <person name="Oren A."/>
            <person name="Chaudhuri R.R."/>
            <person name="La Ragione R."/>
            <person name="Hildebrand F."/>
            <person name="Pallen M.J."/>
        </authorList>
    </citation>
    <scope>NUCLEOTIDE SEQUENCE</scope>
    <source>
        <strain evidence="11">ChiBcec16-1751</strain>
    </source>
</reference>
<evidence type="ECO:0000256" key="4">
    <source>
        <dbReference type="ARBA" id="ARBA00022643"/>
    </source>
</evidence>
<keyword evidence="5 10" id="KW-0812">Transmembrane</keyword>
<dbReference type="GO" id="GO:0005886">
    <property type="term" value="C:plasma membrane"/>
    <property type="evidence" value="ECO:0007669"/>
    <property type="project" value="UniProtKB-SubCell"/>
</dbReference>
<evidence type="ECO:0000256" key="8">
    <source>
        <dbReference type="ARBA" id="ARBA00022989"/>
    </source>
</evidence>
<evidence type="ECO:0000256" key="1">
    <source>
        <dbReference type="ARBA" id="ARBA00022448"/>
    </source>
</evidence>
<feature type="transmembrane region" description="Helical" evidence="10">
    <location>
        <begin position="211"/>
        <end position="229"/>
    </location>
</feature>
<keyword evidence="1 10" id="KW-0813">Transport</keyword>
<dbReference type="AlphaFoldDB" id="A0A9D1F7I8"/>
<proteinExistence type="inferred from homology"/>
<dbReference type="Proteomes" id="UP000886741">
    <property type="component" value="Unassembled WGS sequence"/>
</dbReference>
<reference evidence="11" key="1">
    <citation type="submission" date="2020-10" db="EMBL/GenBank/DDBJ databases">
        <authorList>
            <person name="Gilroy R."/>
        </authorList>
    </citation>
    <scope>NUCLEOTIDE SEQUENCE</scope>
    <source>
        <strain evidence="11">ChiBcec16-1751</strain>
    </source>
</reference>
<dbReference type="Pfam" id="PF03116">
    <property type="entry name" value="NQR2_RnfD_RnfE"/>
    <property type="match status" value="1"/>
</dbReference>
<sequence>MNLLVTSSPHIHSGRTTSRLMADVLLALIPAVLAGCYFFGLRAAILMVVSIASCKIAEFLWCAVRRQPHTLRDCSAAVTGLLLALTLPVSVPYWVPVVGGFFAMIVVKGLGGGLGQNTFNPALAARALLVLLFPAVMTRFAPVGTAISSASMSVDMVSAATPLHHMVMPELPNVSLLDAFLGNLPGSIGEVSALALLIGGAYLVIRKVISLRIPVAYLATVAVLTLIFNKGQDPVLWMAYNLLCGGVLLGAIFMATDYATSPVTPLGQMVYGVGCGVLTVVFRYFGLFPEGVTYAILLMNACAWALDRITPPRRFTSLPGGTK</sequence>
<protein>
    <recommendedName>
        <fullName evidence="10">Ion-translocating oxidoreductase complex subunit D</fullName>
        <ecNumber evidence="10">7.-.-.-</ecNumber>
    </recommendedName>
    <alternativeName>
        <fullName evidence="10">Rnf electron transport complex subunit D</fullName>
    </alternativeName>
</protein>
<comment type="subcellular location">
    <subcellularLocation>
        <location evidence="10">Cell membrane</location>
        <topology evidence="10">Multi-pass membrane protein</topology>
    </subcellularLocation>
</comment>
<keyword evidence="3 10" id="KW-0285">Flavoprotein</keyword>
<feature type="transmembrane region" description="Helical" evidence="10">
    <location>
        <begin position="123"/>
        <end position="142"/>
    </location>
</feature>
<gene>
    <name evidence="10" type="primary">rnfD</name>
    <name evidence="11" type="ORF">IAA83_00445</name>
</gene>
<dbReference type="GO" id="GO:0055085">
    <property type="term" value="P:transmembrane transport"/>
    <property type="evidence" value="ECO:0007669"/>
    <property type="project" value="InterPro"/>
</dbReference>
<comment type="caution">
    <text evidence="11">The sequence shown here is derived from an EMBL/GenBank/DDBJ whole genome shotgun (WGS) entry which is preliminary data.</text>
</comment>
<evidence type="ECO:0000256" key="2">
    <source>
        <dbReference type="ARBA" id="ARBA00022553"/>
    </source>
</evidence>
<dbReference type="InterPro" id="IPR004338">
    <property type="entry name" value="NqrB/RnfD"/>
</dbReference>
<keyword evidence="9 10" id="KW-0472">Membrane</keyword>
<dbReference type="HAMAP" id="MF_00462">
    <property type="entry name" value="RsxD_RnfD"/>
    <property type="match status" value="1"/>
</dbReference>
<keyword evidence="2 10" id="KW-0597">Phosphoprotein</keyword>
<feature type="transmembrane region" description="Helical" evidence="10">
    <location>
        <begin position="266"/>
        <end position="285"/>
    </location>
</feature>
<accession>A0A9D1F7I8</accession>
<comment type="cofactor">
    <cofactor evidence="10">
        <name>FMN</name>
        <dbReference type="ChEBI" id="CHEBI:58210"/>
    </cofactor>
</comment>
<evidence type="ECO:0000256" key="10">
    <source>
        <dbReference type="HAMAP-Rule" id="MF_00462"/>
    </source>
</evidence>
<comment type="function">
    <text evidence="10">Part of a membrane-bound complex that couples electron transfer with translocation of ions across the membrane.</text>
</comment>
<feature type="transmembrane region" description="Helical" evidence="10">
    <location>
        <begin position="235"/>
        <end position="254"/>
    </location>
</feature>
<dbReference type="InterPro" id="IPR011303">
    <property type="entry name" value="RnfD_bac"/>
</dbReference>
<evidence type="ECO:0000256" key="3">
    <source>
        <dbReference type="ARBA" id="ARBA00022630"/>
    </source>
</evidence>
<evidence type="ECO:0000256" key="7">
    <source>
        <dbReference type="ARBA" id="ARBA00022982"/>
    </source>
</evidence>
<organism evidence="11 12">
    <name type="scientific">Candidatus Avoscillospira avistercoris</name>
    <dbReference type="NCBI Taxonomy" id="2840707"/>
    <lineage>
        <taxon>Bacteria</taxon>
        <taxon>Bacillati</taxon>
        <taxon>Bacillota</taxon>
        <taxon>Clostridia</taxon>
        <taxon>Eubacteriales</taxon>
        <taxon>Oscillospiraceae</taxon>
        <taxon>Oscillospiraceae incertae sedis</taxon>
        <taxon>Candidatus Avoscillospira</taxon>
    </lineage>
</organism>
<dbReference type="NCBIfam" id="TIGR01946">
    <property type="entry name" value="rnfD"/>
    <property type="match status" value="1"/>
</dbReference>
<name>A0A9D1F7I8_9FIRM</name>
<comment type="similarity">
    <text evidence="10">Belongs to the NqrB/RnfD family.</text>
</comment>
<feature type="transmembrane region" description="Helical" evidence="10">
    <location>
        <begin position="93"/>
        <end position="111"/>
    </location>
</feature>
<dbReference type="GO" id="GO:0022900">
    <property type="term" value="P:electron transport chain"/>
    <property type="evidence" value="ECO:0007669"/>
    <property type="project" value="UniProtKB-UniRule"/>
</dbReference>
<keyword evidence="8 10" id="KW-1133">Transmembrane helix</keyword>
<keyword evidence="6 10" id="KW-1278">Translocase</keyword>
<feature type="modified residue" description="FMN phosphoryl threonine" evidence="10">
    <location>
        <position position="161"/>
    </location>
</feature>
<comment type="subunit">
    <text evidence="10">The complex is composed of six subunits: RnfA, RnfB, RnfC, RnfD, RnfE and RnfG.</text>
</comment>
<dbReference type="PANTHER" id="PTHR30578">
    <property type="entry name" value="ELECTRON TRANSPORT COMPLEX PROTEIN RNFD"/>
    <property type="match status" value="1"/>
</dbReference>
<dbReference type="EMBL" id="DVJJ01000011">
    <property type="protein sequence ID" value="HIS63823.1"/>
    <property type="molecule type" value="Genomic_DNA"/>
</dbReference>
<keyword evidence="4 10" id="KW-0288">FMN</keyword>
<dbReference type="PANTHER" id="PTHR30578:SF0">
    <property type="entry name" value="ION-TRANSLOCATING OXIDOREDUCTASE COMPLEX SUBUNIT D"/>
    <property type="match status" value="1"/>
</dbReference>
<evidence type="ECO:0000313" key="12">
    <source>
        <dbReference type="Proteomes" id="UP000886741"/>
    </source>
</evidence>
<evidence type="ECO:0000256" key="6">
    <source>
        <dbReference type="ARBA" id="ARBA00022967"/>
    </source>
</evidence>
<evidence type="ECO:0000256" key="5">
    <source>
        <dbReference type="ARBA" id="ARBA00022692"/>
    </source>
</evidence>
<evidence type="ECO:0000313" key="11">
    <source>
        <dbReference type="EMBL" id="HIS63823.1"/>
    </source>
</evidence>
<feature type="transmembrane region" description="Helical" evidence="10">
    <location>
        <begin position="20"/>
        <end position="40"/>
    </location>
</feature>
<dbReference type="EC" id="7.-.-.-" evidence="10"/>
<keyword evidence="10" id="KW-1003">Cell membrane</keyword>
<evidence type="ECO:0000256" key="9">
    <source>
        <dbReference type="ARBA" id="ARBA00023136"/>
    </source>
</evidence>